<feature type="domain" description="Transglutaminase-like" evidence="1">
    <location>
        <begin position="177"/>
        <end position="248"/>
    </location>
</feature>
<evidence type="ECO:0000313" key="2">
    <source>
        <dbReference type="EMBL" id="GGF66564.1"/>
    </source>
</evidence>
<dbReference type="InterPro" id="IPR002931">
    <property type="entry name" value="Transglutaminase-like"/>
</dbReference>
<dbReference type="Pfam" id="PF01841">
    <property type="entry name" value="Transglut_core"/>
    <property type="match status" value="1"/>
</dbReference>
<comment type="caution">
    <text evidence="2">The sequence shown here is derived from an EMBL/GenBank/DDBJ whole genome shotgun (WGS) entry which is preliminary data.</text>
</comment>
<dbReference type="Gene3D" id="3.10.620.30">
    <property type="match status" value="1"/>
</dbReference>
<dbReference type="AlphaFoldDB" id="A0A917FD31"/>
<evidence type="ECO:0000259" key="1">
    <source>
        <dbReference type="SMART" id="SM00460"/>
    </source>
</evidence>
<reference evidence="2" key="1">
    <citation type="journal article" date="2014" name="Int. J. Syst. Evol. Microbiol.">
        <title>Complete genome sequence of Corynebacterium casei LMG S-19264T (=DSM 44701T), isolated from a smear-ripened cheese.</title>
        <authorList>
            <consortium name="US DOE Joint Genome Institute (JGI-PGF)"/>
            <person name="Walter F."/>
            <person name="Albersmeier A."/>
            <person name="Kalinowski J."/>
            <person name="Ruckert C."/>
        </authorList>
    </citation>
    <scope>NUCLEOTIDE SEQUENCE</scope>
    <source>
        <strain evidence="2">CCM 7897</strain>
    </source>
</reference>
<dbReference type="Pfam" id="PF08379">
    <property type="entry name" value="Bact_transglu_N"/>
    <property type="match status" value="1"/>
</dbReference>
<gene>
    <name evidence="2" type="ORF">GCM10007301_27820</name>
</gene>
<dbReference type="PANTHER" id="PTHR33490">
    <property type="entry name" value="BLR5614 PROTEIN-RELATED"/>
    <property type="match status" value="1"/>
</dbReference>
<name>A0A917FD31_9HYPH</name>
<proteinExistence type="predicted"/>
<dbReference type="Proteomes" id="UP000606044">
    <property type="component" value="Unassembled WGS sequence"/>
</dbReference>
<evidence type="ECO:0000313" key="3">
    <source>
        <dbReference type="Proteomes" id="UP000606044"/>
    </source>
</evidence>
<accession>A0A917FD31</accession>
<sequence>MLYDIRQTTSYTYAAPVRANRQVLRLSPVDRKGHQHVIAHMLDISPRPSEIERGRDFFGNGVAWMVIDAAHDRLEISTRSRVEVIVGPLPEPMLTPTIAEVRAVALASTELGPASPVHGMFASRSVPLDLAVTEWAEASCAEDRPILAAALEVMHRIHDEFTYKPGATTVTTLPAEAFAARSGVCQDFAHVMIAGLRGVGVPVRYVSGYLRTVPPEGTPRLEGADATHAWVEVWCGDSAGWIGLDPTNAIPAGEDHVILAIGRDYADVSPVDGVVVSSGTQILAVGVDVIPVERSQAEAPAS</sequence>
<keyword evidence="3" id="KW-1185">Reference proteome</keyword>
<organism evidence="2 3">
    <name type="scientific">Azorhizobium oxalatiphilum</name>
    <dbReference type="NCBI Taxonomy" id="980631"/>
    <lineage>
        <taxon>Bacteria</taxon>
        <taxon>Pseudomonadati</taxon>
        <taxon>Pseudomonadota</taxon>
        <taxon>Alphaproteobacteria</taxon>
        <taxon>Hyphomicrobiales</taxon>
        <taxon>Xanthobacteraceae</taxon>
        <taxon>Azorhizobium</taxon>
    </lineage>
</organism>
<dbReference type="SMART" id="SM00460">
    <property type="entry name" value="TGc"/>
    <property type="match status" value="1"/>
</dbReference>
<dbReference type="EMBL" id="BMCT01000003">
    <property type="protein sequence ID" value="GGF66564.1"/>
    <property type="molecule type" value="Genomic_DNA"/>
</dbReference>
<dbReference type="PANTHER" id="PTHR33490:SF7">
    <property type="entry name" value="BLR2979 PROTEIN"/>
    <property type="match status" value="1"/>
</dbReference>
<reference evidence="2" key="2">
    <citation type="submission" date="2020-09" db="EMBL/GenBank/DDBJ databases">
        <authorList>
            <person name="Sun Q."/>
            <person name="Sedlacek I."/>
        </authorList>
    </citation>
    <scope>NUCLEOTIDE SEQUENCE</scope>
    <source>
        <strain evidence="2">CCM 7897</strain>
    </source>
</reference>
<protein>
    <submittedName>
        <fullName evidence="2">Transglutaminase</fullName>
    </submittedName>
</protein>
<dbReference type="SUPFAM" id="SSF54001">
    <property type="entry name" value="Cysteine proteinases"/>
    <property type="match status" value="1"/>
</dbReference>
<dbReference type="InterPro" id="IPR038765">
    <property type="entry name" value="Papain-like_cys_pep_sf"/>
</dbReference>
<dbReference type="RefSeq" id="WP_188579458.1">
    <property type="nucleotide sequence ID" value="NZ_BMCT01000003.1"/>
</dbReference>
<dbReference type="InterPro" id="IPR013589">
    <property type="entry name" value="Bac_transglu_N"/>
</dbReference>